<name>A0A1X2HZP6_9FUNG</name>
<organism evidence="2 3">
    <name type="scientific">Absidia repens</name>
    <dbReference type="NCBI Taxonomy" id="90262"/>
    <lineage>
        <taxon>Eukaryota</taxon>
        <taxon>Fungi</taxon>
        <taxon>Fungi incertae sedis</taxon>
        <taxon>Mucoromycota</taxon>
        <taxon>Mucoromycotina</taxon>
        <taxon>Mucoromycetes</taxon>
        <taxon>Mucorales</taxon>
        <taxon>Cunninghamellaceae</taxon>
        <taxon>Absidia</taxon>
    </lineage>
</organism>
<keyword evidence="3" id="KW-1185">Reference proteome</keyword>
<feature type="compositionally biased region" description="Polar residues" evidence="1">
    <location>
        <begin position="79"/>
        <end position="95"/>
    </location>
</feature>
<evidence type="ECO:0000313" key="3">
    <source>
        <dbReference type="Proteomes" id="UP000193560"/>
    </source>
</evidence>
<protein>
    <submittedName>
        <fullName evidence="2">Uncharacterized protein</fullName>
    </submittedName>
</protein>
<dbReference type="AlphaFoldDB" id="A0A1X2HZP6"/>
<dbReference type="Proteomes" id="UP000193560">
    <property type="component" value="Unassembled WGS sequence"/>
</dbReference>
<sequence>MVDVFYFFIYFSLTIYIKQNKIIMVQSSSFLLLLVFSAGMIQGAPLAAQSKEHHPKNKLPTEESKLQLPAGASDPRQAFGQQASGFGPTLTQPFVQQGPPLGTRGTRSTPAGSPAAPPSCMDPQTPQRAAELPAVLLEPVEGLTGVQRPIDAQGPIDAHDPIDGQEPILEPPSGPPTA</sequence>
<feature type="compositionally biased region" description="Pro residues" evidence="1">
    <location>
        <begin position="169"/>
        <end position="178"/>
    </location>
</feature>
<evidence type="ECO:0000313" key="2">
    <source>
        <dbReference type="EMBL" id="ORZ06222.1"/>
    </source>
</evidence>
<gene>
    <name evidence="2" type="ORF">BCR42DRAFT_473649</name>
</gene>
<dbReference type="EMBL" id="MCGE01000040">
    <property type="protein sequence ID" value="ORZ06222.1"/>
    <property type="molecule type" value="Genomic_DNA"/>
</dbReference>
<proteinExistence type="predicted"/>
<reference evidence="2 3" key="1">
    <citation type="submission" date="2016-07" db="EMBL/GenBank/DDBJ databases">
        <title>Pervasive Adenine N6-methylation of Active Genes in Fungi.</title>
        <authorList>
            <consortium name="DOE Joint Genome Institute"/>
            <person name="Mondo S.J."/>
            <person name="Dannebaum R.O."/>
            <person name="Kuo R.C."/>
            <person name="Labutti K."/>
            <person name="Haridas S."/>
            <person name="Kuo A."/>
            <person name="Salamov A."/>
            <person name="Ahrendt S.R."/>
            <person name="Lipzen A."/>
            <person name="Sullivan W."/>
            <person name="Andreopoulos W.B."/>
            <person name="Clum A."/>
            <person name="Lindquist E."/>
            <person name="Daum C."/>
            <person name="Ramamoorthy G.K."/>
            <person name="Gryganskyi A."/>
            <person name="Culley D."/>
            <person name="Magnuson J.K."/>
            <person name="James T.Y."/>
            <person name="O'Malley M.A."/>
            <person name="Stajich J.E."/>
            <person name="Spatafora J.W."/>
            <person name="Visel A."/>
            <person name="Grigoriev I.V."/>
        </authorList>
    </citation>
    <scope>NUCLEOTIDE SEQUENCE [LARGE SCALE GENOMIC DNA]</scope>
    <source>
        <strain evidence="2 3">NRRL 1336</strain>
    </source>
</reference>
<comment type="caution">
    <text evidence="2">The sequence shown here is derived from an EMBL/GenBank/DDBJ whole genome shotgun (WGS) entry which is preliminary data.</text>
</comment>
<feature type="region of interest" description="Disordered" evidence="1">
    <location>
        <begin position="67"/>
        <end position="178"/>
    </location>
</feature>
<evidence type="ECO:0000256" key="1">
    <source>
        <dbReference type="SAM" id="MobiDB-lite"/>
    </source>
</evidence>
<accession>A0A1X2HZP6</accession>